<protein>
    <submittedName>
        <fullName evidence="1">Uncharacterized protein</fullName>
    </submittedName>
</protein>
<dbReference type="EMBL" id="FR854083">
    <property type="protein sequence ID" value="CCA83774.1"/>
    <property type="molecule type" value="Genomic_DNA"/>
</dbReference>
<accession>G2ZXJ5</accession>
<sequence>MLEVGANGTPTEFMPEKYRVSKEDGTFDLEASSRKLAEAYTNAEKRIGSGDIPPKTADEYSVAVPDAFKESFDPKTDQGFKDFAGKMHGLGLTQKQLDGVMESYFEMAPKLVVGAAALDGAAAKTQLEQVWASQGGFDHQVRNAFQGASAIAAKAGIPIDEIMAPQGLGNNVQFLRMMAAIAPEFSEDRSAGGTSMGSANTEEQINELMMGEAYKNPRHPDNAKVSERVRQFFEKKYGTAAVG</sequence>
<organism evidence="1">
    <name type="scientific">blood disease bacterium R229</name>
    <dbReference type="NCBI Taxonomy" id="741978"/>
    <lineage>
        <taxon>Bacteria</taxon>
        <taxon>Pseudomonadati</taxon>
        <taxon>Pseudomonadota</taxon>
        <taxon>Betaproteobacteria</taxon>
        <taxon>Burkholderiales</taxon>
        <taxon>Burkholderiaceae</taxon>
        <taxon>Ralstonia</taxon>
        <taxon>Ralstonia solanacearum species complex</taxon>
    </lineage>
</organism>
<evidence type="ECO:0000313" key="1">
    <source>
        <dbReference type="EMBL" id="CCA83774.1"/>
    </source>
</evidence>
<reference evidence="1" key="1">
    <citation type="journal article" date="2011" name="PLoS ONE">
        <title>Ralstonia syzygii, the Blood Disease Bacterium and some Asian R. solanacearum strains form a single genomic species despite divergent lifestyles.</title>
        <authorList>
            <person name="Remenant B."/>
            <person name="de Cambiaire J.C."/>
            <person name="Cellier G."/>
            <person name="Jacobs J.M."/>
            <person name="Mangenot S."/>
            <person name="Barbe V."/>
            <person name="Lajus A."/>
            <person name="Vallenet D."/>
            <person name="Medigue C."/>
            <person name="Fegan M."/>
            <person name="Allen C."/>
            <person name="Prior P."/>
        </authorList>
    </citation>
    <scope>NUCLEOTIDE SEQUENCE</scope>
    <source>
        <strain evidence="1">R229</strain>
    </source>
</reference>
<proteinExistence type="predicted"/>
<dbReference type="AlphaFoldDB" id="G2ZXJ5"/>
<reference evidence="1" key="2">
    <citation type="submission" date="2011-04" db="EMBL/GenBank/DDBJ databases">
        <authorList>
            <person name="Genoscope - CEA"/>
        </authorList>
    </citation>
    <scope>NUCLEOTIDE SEQUENCE</scope>
    <source>
        <strain evidence="1">R229</strain>
    </source>
</reference>
<name>G2ZXJ5_9RALS</name>
<gene>
    <name evidence="1" type="ORF">BDB_mp70228</name>
</gene>